<dbReference type="InterPro" id="IPR054075">
    <property type="entry name" value="Gp53-like_C"/>
</dbReference>
<dbReference type="Pfam" id="PF21882">
    <property type="entry name" value="Gp53-like_C"/>
    <property type="match status" value="1"/>
</dbReference>
<reference evidence="3" key="1">
    <citation type="journal article" date="2021" name="Proc. Natl. Acad. Sci. U.S.A.">
        <title>A Catalog of Tens of Thousands of Viruses from Human Metagenomes Reveals Hidden Associations with Chronic Diseases.</title>
        <authorList>
            <person name="Tisza M.J."/>
            <person name="Buck C.B."/>
        </authorList>
    </citation>
    <scope>NUCLEOTIDE SEQUENCE</scope>
    <source>
        <strain evidence="3">Ctpbe1</strain>
    </source>
</reference>
<sequence>MANMEEKLEAVVSLAETDSLKWHAIVHGDEGSTVETENGDVPTIAKQLKDIREAITGGVSDVVVEAESARDEAKSVRDNALTIKNEIEQLKTDTEEATETAKSYKNIAQTTFNSISSAVNKGIADVQTETQNQIAALQTAGDTQVNRTQTAATEQIQIASNQADRAETAAVRAENATNNKIDVDLNNISKETLFAKLFTTHSDGLSWYRIWPDGWIEQGGVANAGGTVTVTFLKAFRDTNYTVVATTLGTNAQIYAQCITKTSGTEMKIYNYGGSSSQQKSWYACGY</sequence>
<feature type="domain" description="Putative tail fiber protein gp53-like C-terminal" evidence="2">
    <location>
        <begin position="212"/>
        <end position="287"/>
    </location>
</feature>
<organism evidence="3">
    <name type="scientific">Siphoviridae sp. ctpbe1</name>
    <dbReference type="NCBI Taxonomy" id="2826466"/>
    <lineage>
        <taxon>Viruses</taxon>
        <taxon>Duplodnaviria</taxon>
        <taxon>Heunggongvirae</taxon>
        <taxon>Uroviricota</taxon>
        <taxon>Caudoviricetes</taxon>
    </lineage>
</organism>
<feature type="coiled-coil region" evidence="1">
    <location>
        <begin position="66"/>
        <end position="107"/>
    </location>
</feature>
<evidence type="ECO:0000313" key="3">
    <source>
        <dbReference type="EMBL" id="DAD96403.1"/>
    </source>
</evidence>
<name>A0A8S5NQS4_9CAUD</name>
<evidence type="ECO:0000259" key="2">
    <source>
        <dbReference type="Pfam" id="PF21882"/>
    </source>
</evidence>
<accession>A0A8S5NQS4</accession>
<keyword evidence="1" id="KW-0175">Coiled coil</keyword>
<dbReference type="EMBL" id="BK015216">
    <property type="protein sequence ID" value="DAD96403.1"/>
    <property type="molecule type" value="Genomic_DNA"/>
</dbReference>
<protein>
    <submittedName>
        <fullName evidence="3">Putative tail fiber protein</fullName>
    </submittedName>
</protein>
<proteinExistence type="predicted"/>
<evidence type="ECO:0000256" key="1">
    <source>
        <dbReference type="SAM" id="Coils"/>
    </source>
</evidence>